<name>A0AAW2XRW2_9LAMI</name>
<evidence type="ECO:0000259" key="2">
    <source>
        <dbReference type="Pfam" id="PF13963"/>
    </source>
</evidence>
<feature type="domain" description="Transposase-associated" evidence="2">
    <location>
        <begin position="46"/>
        <end position="113"/>
    </location>
</feature>
<accession>A0AAW2XRW2</accession>
<reference evidence="3" key="1">
    <citation type="submission" date="2020-06" db="EMBL/GenBank/DDBJ databases">
        <authorList>
            <person name="Li T."/>
            <person name="Hu X."/>
            <person name="Zhang T."/>
            <person name="Song X."/>
            <person name="Zhang H."/>
            <person name="Dai N."/>
            <person name="Sheng W."/>
            <person name="Hou X."/>
            <person name="Wei L."/>
        </authorList>
    </citation>
    <scope>NUCLEOTIDE SEQUENCE</scope>
    <source>
        <strain evidence="3">KEN1</strain>
        <tissue evidence="3">Leaf</tissue>
    </source>
</reference>
<comment type="caution">
    <text evidence="3">The sequence shown here is derived from an EMBL/GenBank/DDBJ whole genome shotgun (WGS) entry which is preliminary data.</text>
</comment>
<organism evidence="3">
    <name type="scientific">Sesamum latifolium</name>
    <dbReference type="NCBI Taxonomy" id="2727402"/>
    <lineage>
        <taxon>Eukaryota</taxon>
        <taxon>Viridiplantae</taxon>
        <taxon>Streptophyta</taxon>
        <taxon>Embryophyta</taxon>
        <taxon>Tracheophyta</taxon>
        <taxon>Spermatophyta</taxon>
        <taxon>Magnoliopsida</taxon>
        <taxon>eudicotyledons</taxon>
        <taxon>Gunneridae</taxon>
        <taxon>Pentapetalae</taxon>
        <taxon>asterids</taxon>
        <taxon>lamiids</taxon>
        <taxon>Lamiales</taxon>
        <taxon>Pedaliaceae</taxon>
        <taxon>Sesamum</taxon>
    </lineage>
</organism>
<sequence>MAPHHFVVGRSAVSLQSDDGFLAENHRGIRLFMAHLPLRSDLAIRASSEEFEDGIREIVNWAKDQQAYMNGEKIRCPCRKCKNCVFKTTDEVMFDICMKGFIEGYYNWTAHGEAQVIEYYDDPPAQISVETPVAPNVATHWGDVEQMNWDQRMVYDAAGPHFFSAHPNPEPVGASSSFPIDGTEAGPSSYGYDVSRLSD</sequence>
<feature type="region of interest" description="Disordered" evidence="1">
    <location>
        <begin position="173"/>
        <end position="199"/>
    </location>
</feature>
<proteinExistence type="predicted"/>
<gene>
    <name evidence="3" type="ORF">Slati_0925600</name>
</gene>
<evidence type="ECO:0000256" key="1">
    <source>
        <dbReference type="SAM" id="MobiDB-lite"/>
    </source>
</evidence>
<dbReference type="InterPro" id="IPR029480">
    <property type="entry name" value="Transpos_assoc"/>
</dbReference>
<reference evidence="3" key="2">
    <citation type="journal article" date="2024" name="Plant">
        <title>Genomic evolution and insights into agronomic trait innovations of Sesamum species.</title>
        <authorList>
            <person name="Miao H."/>
            <person name="Wang L."/>
            <person name="Qu L."/>
            <person name="Liu H."/>
            <person name="Sun Y."/>
            <person name="Le M."/>
            <person name="Wang Q."/>
            <person name="Wei S."/>
            <person name="Zheng Y."/>
            <person name="Lin W."/>
            <person name="Duan Y."/>
            <person name="Cao H."/>
            <person name="Xiong S."/>
            <person name="Wang X."/>
            <person name="Wei L."/>
            <person name="Li C."/>
            <person name="Ma Q."/>
            <person name="Ju M."/>
            <person name="Zhao R."/>
            <person name="Li G."/>
            <person name="Mu C."/>
            <person name="Tian Q."/>
            <person name="Mei H."/>
            <person name="Zhang T."/>
            <person name="Gao T."/>
            <person name="Zhang H."/>
        </authorList>
    </citation>
    <scope>NUCLEOTIDE SEQUENCE</scope>
    <source>
        <strain evidence="3">KEN1</strain>
    </source>
</reference>
<evidence type="ECO:0000313" key="3">
    <source>
        <dbReference type="EMBL" id="KAL0455864.1"/>
    </source>
</evidence>
<dbReference type="EMBL" id="JACGWN010000003">
    <property type="protein sequence ID" value="KAL0455864.1"/>
    <property type="molecule type" value="Genomic_DNA"/>
</dbReference>
<protein>
    <recommendedName>
        <fullName evidence="2">Transposase-associated domain-containing protein</fullName>
    </recommendedName>
</protein>
<dbReference type="AlphaFoldDB" id="A0AAW2XRW2"/>
<dbReference type="Pfam" id="PF13963">
    <property type="entry name" value="Transpos_assoc"/>
    <property type="match status" value="1"/>
</dbReference>